<evidence type="ECO:0000256" key="1">
    <source>
        <dbReference type="ARBA" id="ARBA00022490"/>
    </source>
</evidence>
<dbReference type="AlphaFoldDB" id="A0A0D7AKX4"/>
<dbReference type="SUPFAM" id="SSF52402">
    <property type="entry name" value="Adenine nucleotide alpha hydrolases-like"/>
    <property type="match status" value="1"/>
</dbReference>
<dbReference type="HAMAP" id="MF_03054">
    <property type="entry name" value="CTU2"/>
    <property type="match status" value="1"/>
</dbReference>
<evidence type="ECO:0000313" key="4">
    <source>
        <dbReference type="EMBL" id="KIY52409.1"/>
    </source>
</evidence>
<dbReference type="GO" id="GO:0032447">
    <property type="term" value="P:protein urmylation"/>
    <property type="evidence" value="ECO:0007669"/>
    <property type="project" value="UniProtKB-UniRule"/>
</dbReference>
<dbReference type="GO" id="GO:0005829">
    <property type="term" value="C:cytosol"/>
    <property type="evidence" value="ECO:0007669"/>
    <property type="project" value="TreeGrafter"/>
</dbReference>
<dbReference type="Pfam" id="PF10288">
    <property type="entry name" value="CTU2"/>
    <property type="match status" value="1"/>
</dbReference>
<dbReference type="PANTHER" id="PTHR20882">
    <property type="entry name" value="CYTOPLASMIC TRNA 2-THIOLATION PROTEIN 2"/>
    <property type="match status" value="1"/>
</dbReference>
<accession>A0A0D7AKX4</accession>
<dbReference type="GO" id="GO:0000049">
    <property type="term" value="F:tRNA binding"/>
    <property type="evidence" value="ECO:0007669"/>
    <property type="project" value="InterPro"/>
</dbReference>
<proteinExistence type="inferred from homology"/>
<gene>
    <name evidence="3" type="primary">NCS2</name>
    <name evidence="3" type="synonym">CTU2</name>
    <name evidence="4" type="ORF">FISHEDRAFT_63791</name>
</gene>
<keyword evidence="5" id="KW-1185">Reference proteome</keyword>
<name>A0A0D7AKX4_9AGAR</name>
<evidence type="ECO:0000256" key="2">
    <source>
        <dbReference type="ARBA" id="ARBA00022694"/>
    </source>
</evidence>
<comment type="similarity">
    <text evidence="3">Belongs to the CTU2/NCS2 family.</text>
</comment>
<reference evidence="4 5" key="1">
    <citation type="journal article" date="2015" name="Fungal Genet. Biol.">
        <title>Evolution of novel wood decay mechanisms in Agaricales revealed by the genome sequences of Fistulina hepatica and Cylindrobasidium torrendii.</title>
        <authorList>
            <person name="Floudas D."/>
            <person name="Held B.W."/>
            <person name="Riley R."/>
            <person name="Nagy L.G."/>
            <person name="Koehler G."/>
            <person name="Ransdell A.S."/>
            <person name="Younus H."/>
            <person name="Chow J."/>
            <person name="Chiniquy J."/>
            <person name="Lipzen A."/>
            <person name="Tritt A."/>
            <person name="Sun H."/>
            <person name="Haridas S."/>
            <person name="LaButti K."/>
            <person name="Ohm R.A."/>
            <person name="Kues U."/>
            <person name="Blanchette R.A."/>
            <person name="Grigoriev I.V."/>
            <person name="Minto R.E."/>
            <person name="Hibbett D.S."/>
        </authorList>
    </citation>
    <scope>NUCLEOTIDE SEQUENCE [LARGE SCALE GENOMIC DNA]</scope>
    <source>
        <strain evidence="4 5">ATCC 64428</strain>
    </source>
</reference>
<dbReference type="Gene3D" id="3.40.50.620">
    <property type="entry name" value="HUPs"/>
    <property type="match status" value="1"/>
</dbReference>
<dbReference type="UniPathway" id="UPA00988"/>
<organism evidence="4 5">
    <name type="scientific">Fistulina hepatica ATCC 64428</name>
    <dbReference type="NCBI Taxonomy" id="1128425"/>
    <lineage>
        <taxon>Eukaryota</taxon>
        <taxon>Fungi</taxon>
        <taxon>Dikarya</taxon>
        <taxon>Basidiomycota</taxon>
        <taxon>Agaricomycotina</taxon>
        <taxon>Agaricomycetes</taxon>
        <taxon>Agaricomycetidae</taxon>
        <taxon>Agaricales</taxon>
        <taxon>Fistulinaceae</taxon>
        <taxon>Fistulina</taxon>
    </lineage>
</organism>
<dbReference type="OrthoDB" id="25129at2759"/>
<evidence type="ECO:0000256" key="3">
    <source>
        <dbReference type="HAMAP-Rule" id="MF_03054"/>
    </source>
</evidence>
<dbReference type="GO" id="GO:0002143">
    <property type="term" value="P:tRNA wobble position uridine thiolation"/>
    <property type="evidence" value="ECO:0007669"/>
    <property type="project" value="TreeGrafter"/>
</dbReference>
<dbReference type="EMBL" id="KN881643">
    <property type="protein sequence ID" value="KIY52409.1"/>
    <property type="molecule type" value="Genomic_DNA"/>
</dbReference>
<dbReference type="InterPro" id="IPR014729">
    <property type="entry name" value="Rossmann-like_a/b/a_fold"/>
</dbReference>
<sequence length="474" mass="51993">MECGNPASGDALMNRRPKYDKSNVCAKCKEQAGKIVVRHAVFCKDCFTSLVATKFRRAIQHCVEGPPTTNKRKTLKASGNILVAFSGGPGSSVLLDLIYRSYFAKHETIKGGTKHPRNARVWDEGAVVYVETGAAYPDAVDCTSEIQRAIDKYPLLSFVPLRLEHAFDTSWWSSVDGRPTRSAAVDLATEDLIFSSCSATTDPKSLLTSYLASLPTQTSVASAIQTLIRILLLHTAESIGASHLALGTSLTSLSISMISAVAQGAGFNIQEETEEQWRSTPDASPVRVVRPLQDLGTKECAFWAWWHGVQAVSVPRSYQNKQDIGRMTRDFITGLERDYPSTVSTIVRTCAKLAPKRRSDGACVLCQRPVQEGVREWKAHTAMRSLEPDAEAFAEPDASHLALQLCYACHTTLTSRNGRGKISSDLHRPVVLPVWTSAQLVAQKYHTMTLPTGGEPMSDRKMKSMISDFLIGEE</sequence>
<evidence type="ECO:0000313" key="5">
    <source>
        <dbReference type="Proteomes" id="UP000054144"/>
    </source>
</evidence>
<comment type="subcellular location">
    <subcellularLocation>
        <location evidence="3">Cytoplasm</location>
    </subcellularLocation>
</comment>
<dbReference type="GO" id="GO:0016779">
    <property type="term" value="F:nucleotidyltransferase activity"/>
    <property type="evidence" value="ECO:0007669"/>
    <property type="project" value="UniProtKB-UniRule"/>
</dbReference>
<comment type="pathway">
    <text evidence="3">tRNA modification; 5-methoxycarbonylmethyl-2-thiouridine-tRNA biosynthesis.</text>
</comment>
<dbReference type="InterPro" id="IPR019407">
    <property type="entry name" value="CTU2"/>
</dbReference>
<keyword evidence="1 3" id="KW-0963">Cytoplasm</keyword>
<protein>
    <recommendedName>
        <fullName evidence="3">Cytoplasmic tRNA 2-thiolation protein 2</fullName>
    </recommendedName>
</protein>
<dbReference type="PANTHER" id="PTHR20882:SF14">
    <property type="entry name" value="CYTOPLASMIC TRNA 2-THIOLATION PROTEIN 2"/>
    <property type="match status" value="1"/>
</dbReference>
<comment type="function">
    <text evidence="3">Plays a central role in 2-thiolation of mcm(5)S(2)U at tRNA wobble positions of tRNA(Lys), tRNA(Glu) and tRNA(Gln). May act by forming a heterodimer with NCS6 that ligates sulfur from thiocarboxylated URM1 onto the uridine of tRNAs at wobble position. Prior mcm(5) tRNA modification by the elongator complex is required for 2-thiolation. May also be involved in protein urmylation.</text>
</comment>
<dbReference type="Proteomes" id="UP000054144">
    <property type="component" value="Unassembled WGS sequence"/>
</dbReference>
<keyword evidence="2 3" id="KW-0819">tRNA processing</keyword>
<dbReference type="GO" id="GO:0016783">
    <property type="term" value="F:sulfurtransferase activity"/>
    <property type="evidence" value="ECO:0007669"/>
    <property type="project" value="TreeGrafter"/>
</dbReference>